<feature type="chain" id="PRO_5046276625" evidence="1">
    <location>
        <begin position="19"/>
        <end position="234"/>
    </location>
</feature>
<evidence type="ECO:0000313" key="5">
    <source>
        <dbReference type="Proteomes" id="UP001378956"/>
    </source>
</evidence>
<reference evidence="4 5" key="1">
    <citation type="submission" date="2024-03" db="EMBL/GenBank/DDBJ databases">
        <title>Sequence of Lycoming College Course Isolates.</title>
        <authorList>
            <person name="Plotts O."/>
            <person name="Newman J."/>
        </authorList>
    </citation>
    <scope>NUCLEOTIDE SEQUENCE [LARGE SCALE GENOMIC DNA]</scope>
    <source>
        <strain evidence="4 5">CJB-3</strain>
    </source>
</reference>
<keyword evidence="1" id="KW-0732">Signal</keyword>
<accession>A0ABU8NT49</accession>
<keyword evidence="5" id="KW-1185">Reference proteome</keyword>
<protein>
    <submittedName>
        <fullName evidence="4">DUF3823 domain-containing protein</fullName>
    </submittedName>
</protein>
<evidence type="ECO:0000313" key="4">
    <source>
        <dbReference type="EMBL" id="MEJ2904771.1"/>
    </source>
</evidence>
<dbReference type="InterPro" id="IPR024278">
    <property type="entry name" value="DUF3823_N"/>
</dbReference>
<dbReference type="Gene3D" id="2.60.40.1120">
    <property type="entry name" value="Carboxypeptidase-like, regulatory domain"/>
    <property type="match status" value="1"/>
</dbReference>
<dbReference type="Gene3D" id="2.60.40.2060">
    <property type="match status" value="1"/>
</dbReference>
<dbReference type="RefSeq" id="WP_337717343.1">
    <property type="nucleotide sequence ID" value="NZ_JBBEUB010000007.1"/>
</dbReference>
<feature type="domain" description="DUF3823" evidence="3">
    <location>
        <begin position="133"/>
        <end position="228"/>
    </location>
</feature>
<feature type="domain" description="DUF3823" evidence="2">
    <location>
        <begin position="31"/>
        <end position="118"/>
    </location>
</feature>
<evidence type="ECO:0000259" key="3">
    <source>
        <dbReference type="Pfam" id="PF18003"/>
    </source>
</evidence>
<gene>
    <name evidence="4" type="ORF">WAE58_20170</name>
</gene>
<organism evidence="4 5">
    <name type="scientific">Pedobacter panaciterrae</name>
    <dbReference type="NCBI Taxonomy" id="363849"/>
    <lineage>
        <taxon>Bacteria</taxon>
        <taxon>Pseudomonadati</taxon>
        <taxon>Bacteroidota</taxon>
        <taxon>Sphingobacteriia</taxon>
        <taxon>Sphingobacteriales</taxon>
        <taxon>Sphingobacteriaceae</taxon>
        <taxon>Pedobacter</taxon>
    </lineage>
</organism>
<dbReference type="InterPro" id="IPR041186">
    <property type="entry name" value="DUF3823_C"/>
</dbReference>
<evidence type="ECO:0000256" key="1">
    <source>
        <dbReference type="SAM" id="SignalP"/>
    </source>
</evidence>
<dbReference type="Pfam" id="PF18003">
    <property type="entry name" value="DUF3823_C"/>
    <property type="match status" value="1"/>
</dbReference>
<comment type="caution">
    <text evidence="4">The sequence shown here is derived from an EMBL/GenBank/DDBJ whole genome shotgun (WGS) entry which is preliminary data.</text>
</comment>
<evidence type="ECO:0000259" key="2">
    <source>
        <dbReference type="Pfam" id="PF12866"/>
    </source>
</evidence>
<name>A0ABU8NT49_9SPHI</name>
<dbReference type="Pfam" id="PF12866">
    <property type="entry name" value="DUF3823"/>
    <property type="match status" value="1"/>
</dbReference>
<sequence>MKKILFMLLFFAGVAALHSCKIDDYEAPSAVLQGTILDDKGQGLQAEQGQGNTRIRMEELSWSSTPTPMFLNIKQDGSYINNKLFAGKYRISPIEGPFYPVTAEEIDVKGTTTHDFHVVPYVVVEWVGDLVVTADKKISAKFKFSRNEAPAGQTKPTVADYRLFVSTTKYVGNNNFDPANGLVTVIPNENTEVAITTNAAMKYATTYYVRVGVRVNDNFKKYNYTTVKEITVTP</sequence>
<feature type="signal peptide" evidence="1">
    <location>
        <begin position="1"/>
        <end position="18"/>
    </location>
</feature>
<proteinExistence type="predicted"/>
<dbReference type="Proteomes" id="UP001378956">
    <property type="component" value="Unassembled WGS sequence"/>
</dbReference>
<dbReference type="EMBL" id="JBBEUB010000007">
    <property type="protein sequence ID" value="MEJ2904771.1"/>
    <property type="molecule type" value="Genomic_DNA"/>
</dbReference>